<dbReference type="OrthoDB" id="10508502at2759"/>
<name>A0A9N9CKK7_9GLOM</name>
<comment type="caution">
    <text evidence="1">The sequence shown here is derived from an EMBL/GenBank/DDBJ whole genome shotgun (WGS) entry which is preliminary data.</text>
</comment>
<dbReference type="EMBL" id="CAJVPK010002047">
    <property type="protein sequence ID" value="CAG8605142.1"/>
    <property type="molecule type" value="Genomic_DNA"/>
</dbReference>
<accession>A0A9N9CKK7</accession>
<organism evidence="1 2">
    <name type="scientific">Diversispora eburnea</name>
    <dbReference type="NCBI Taxonomy" id="1213867"/>
    <lineage>
        <taxon>Eukaryota</taxon>
        <taxon>Fungi</taxon>
        <taxon>Fungi incertae sedis</taxon>
        <taxon>Mucoromycota</taxon>
        <taxon>Glomeromycotina</taxon>
        <taxon>Glomeromycetes</taxon>
        <taxon>Diversisporales</taxon>
        <taxon>Diversisporaceae</taxon>
        <taxon>Diversispora</taxon>
    </lineage>
</organism>
<evidence type="ECO:0000313" key="1">
    <source>
        <dbReference type="EMBL" id="CAG8605142.1"/>
    </source>
</evidence>
<dbReference type="Proteomes" id="UP000789706">
    <property type="component" value="Unassembled WGS sequence"/>
</dbReference>
<protein>
    <submittedName>
        <fullName evidence="1">7647_t:CDS:1</fullName>
    </submittedName>
</protein>
<gene>
    <name evidence="1" type="ORF">DEBURN_LOCUS9712</name>
</gene>
<keyword evidence="2" id="KW-1185">Reference proteome</keyword>
<dbReference type="AlphaFoldDB" id="A0A9N9CKK7"/>
<reference evidence="1" key="1">
    <citation type="submission" date="2021-06" db="EMBL/GenBank/DDBJ databases">
        <authorList>
            <person name="Kallberg Y."/>
            <person name="Tangrot J."/>
            <person name="Rosling A."/>
        </authorList>
    </citation>
    <scope>NUCLEOTIDE SEQUENCE</scope>
    <source>
        <strain evidence="1">AZ414A</strain>
    </source>
</reference>
<sequence>MQKKKRPYINNSTTTYCYKYDLHEKFTVVTKKTNSLTNFFRLIILDNNDEINNETASFIRMYSEYNENDKINKSNETSENREMGNYNKIIERHYEIMGRHDKIMDKYDEVNSEISRHVEINSEMSEYNKTEGRYDEIDNEIGKNSK</sequence>
<evidence type="ECO:0000313" key="2">
    <source>
        <dbReference type="Proteomes" id="UP000789706"/>
    </source>
</evidence>
<feature type="non-terminal residue" evidence="1">
    <location>
        <position position="146"/>
    </location>
</feature>
<proteinExistence type="predicted"/>